<keyword evidence="4" id="KW-0256">Endoplasmic reticulum</keyword>
<evidence type="ECO:0000256" key="4">
    <source>
        <dbReference type="ARBA" id="ARBA00022824"/>
    </source>
</evidence>
<evidence type="ECO:0000256" key="8">
    <source>
        <dbReference type="ARBA" id="ARBA00023098"/>
    </source>
</evidence>
<keyword evidence="7" id="KW-0560">Oxidoreductase</keyword>
<sequence>MMFFFTIITLFIVSLVIVLIFLFSIFFTKEISFDVLHGRHVLITGGSKGIGWQLALLCVSYGANVTIVARDPSHLDRCKIELIKKSNFKNQKILAFSLDVSEDLIKMEQAFEEAENISGPIFILACCAGTAISRTFVDSTIDQFQSQMNVNYFGTVNTIKACLPSLKRNNNQDSHILLFSSLAGIFGLYGYSAYSPSKFALIGLAQVLAMEFRPYKINLTVAMPPDTNTPGFEQEEKGKPLITKLISKEGGLFEAKDVASKSLKDCLRKEFLSTSGLNGFVLSILCSGMMPTRSRIKQIIEISTMGLFRLIALFFLDSCNQIIDKHHESIITENLKDTITKESKKD</sequence>
<dbReference type="GO" id="GO:0030148">
    <property type="term" value="P:sphingolipid biosynthetic process"/>
    <property type="evidence" value="ECO:0007669"/>
    <property type="project" value="InterPro"/>
</dbReference>
<evidence type="ECO:0000256" key="5">
    <source>
        <dbReference type="ARBA" id="ARBA00022857"/>
    </source>
</evidence>
<evidence type="ECO:0000313" key="12">
    <source>
        <dbReference type="EnsemblMetazoa" id="KAF7487911.1"/>
    </source>
</evidence>
<dbReference type="PANTHER" id="PTHR43550:SF3">
    <property type="entry name" value="3-KETODIHYDROSPHINGOSINE REDUCTASE"/>
    <property type="match status" value="1"/>
</dbReference>
<keyword evidence="13" id="KW-1185">Reference proteome</keyword>
<evidence type="ECO:0000313" key="13">
    <source>
        <dbReference type="Proteomes" id="UP000070412"/>
    </source>
</evidence>
<feature type="transmembrane region" description="Helical" evidence="10">
    <location>
        <begin position="7"/>
        <end position="27"/>
    </location>
</feature>
<dbReference type="Proteomes" id="UP000070412">
    <property type="component" value="Unassembled WGS sequence"/>
</dbReference>
<keyword evidence="10" id="KW-1133">Transmembrane helix</keyword>
<evidence type="ECO:0000256" key="6">
    <source>
        <dbReference type="ARBA" id="ARBA00022919"/>
    </source>
</evidence>
<dbReference type="GO" id="GO:0006666">
    <property type="term" value="P:3-keto-sphinganine metabolic process"/>
    <property type="evidence" value="ECO:0007669"/>
    <property type="project" value="InterPro"/>
</dbReference>
<keyword evidence="10" id="KW-0812">Transmembrane</keyword>
<dbReference type="Gene3D" id="3.40.50.720">
    <property type="entry name" value="NAD(P)-binding Rossmann-like Domain"/>
    <property type="match status" value="1"/>
</dbReference>
<keyword evidence="8" id="KW-0443">Lipid metabolism</keyword>
<dbReference type="SUPFAM" id="SSF51735">
    <property type="entry name" value="NAD(P)-binding Rossmann-fold domains"/>
    <property type="match status" value="1"/>
</dbReference>
<dbReference type="PANTHER" id="PTHR43550">
    <property type="entry name" value="3-KETODIHYDROSPHINGOSINE REDUCTASE"/>
    <property type="match status" value="1"/>
</dbReference>
<name>A0A834R382_SARSC</name>
<evidence type="ECO:0000256" key="7">
    <source>
        <dbReference type="ARBA" id="ARBA00023002"/>
    </source>
</evidence>
<keyword evidence="5" id="KW-0521">NADP</keyword>
<comment type="subcellular location">
    <subcellularLocation>
        <location evidence="1">Endoplasmic reticulum</location>
    </subcellularLocation>
</comment>
<reference evidence="12" key="3">
    <citation type="submission" date="2022-06" db="UniProtKB">
        <authorList>
            <consortium name="EnsemblMetazoa"/>
        </authorList>
    </citation>
    <scope>IDENTIFICATION</scope>
</reference>
<evidence type="ECO:0000256" key="1">
    <source>
        <dbReference type="ARBA" id="ARBA00004240"/>
    </source>
</evidence>
<dbReference type="InterPro" id="IPR045022">
    <property type="entry name" value="KDSR-like"/>
</dbReference>
<proteinExistence type="predicted"/>
<dbReference type="GO" id="GO:0005789">
    <property type="term" value="C:endoplasmic reticulum membrane"/>
    <property type="evidence" value="ECO:0007669"/>
    <property type="project" value="TreeGrafter"/>
</dbReference>
<feature type="transmembrane region" description="Helical" evidence="10">
    <location>
        <begin position="176"/>
        <end position="194"/>
    </location>
</feature>
<evidence type="ECO:0000256" key="3">
    <source>
        <dbReference type="ARBA" id="ARBA00004991"/>
    </source>
</evidence>
<dbReference type="Pfam" id="PF00106">
    <property type="entry name" value="adh_short"/>
    <property type="match status" value="1"/>
</dbReference>
<dbReference type="EnsemblMetazoa" id="SSS_644s_mrna">
    <property type="protein sequence ID" value="KAF7487911.1"/>
    <property type="gene ID" value="SSS_644"/>
</dbReference>
<comment type="pathway">
    <text evidence="3">Sphingolipid metabolism.</text>
</comment>
<comment type="pathway">
    <text evidence="2">Lipid metabolism; sphingolipid metabolism.</text>
</comment>
<dbReference type="GO" id="GO:0047560">
    <property type="term" value="F:3-dehydrosphinganine reductase activity"/>
    <property type="evidence" value="ECO:0007669"/>
    <property type="project" value="UniProtKB-EC"/>
</dbReference>
<protein>
    <recommendedName>
        <fullName evidence="9">3-dehydrosphinganine reductase</fullName>
        <ecNumber evidence="9">1.1.1.102</ecNumber>
    </recommendedName>
</protein>
<dbReference type="PRINTS" id="PR00081">
    <property type="entry name" value="GDHRDH"/>
</dbReference>
<dbReference type="EC" id="1.1.1.102" evidence="9"/>
<keyword evidence="6" id="KW-0746">Sphingolipid metabolism</keyword>
<dbReference type="OrthoDB" id="37659at2759"/>
<dbReference type="InterPro" id="IPR036291">
    <property type="entry name" value="NAD(P)-bd_dom_sf"/>
</dbReference>
<dbReference type="InterPro" id="IPR002347">
    <property type="entry name" value="SDR_fam"/>
</dbReference>
<reference evidence="13" key="1">
    <citation type="journal article" date="2020" name="PLoS Negl. Trop. Dis.">
        <title>High-quality nuclear genome for Sarcoptes scabiei-A critical resource for a neglected parasite.</title>
        <authorList>
            <person name="Korhonen P.K."/>
            <person name="Gasser R.B."/>
            <person name="Ma G."/>
            <person name="Wang T."/>
            <person name="Stroehlein A.J."/>
            <person name="Young N.D."/>
            <person name="Ang C.S."/>
            <person name="Fernando D.D."/>
            <person name="Lu H.C."/>
            <person name="Taylor S."/>
            <person name="Reynolds S.L."/>
            <person name="Mofiz E."/>
            <person name="Najaraj S.H."/>
            <person name="Gowda H."/>
            <person name="Madugundu A."/>
            <person name="Renuse S."/>
            <person name="Holt D."/>
            <person name="Pandey A."/>
            <person name="Papenfuss A.T."/>
            <person name="Fischer K."/>
        </authorList>
    </citation>
    <scope>NUCLEOTIDE SEQUENCE [LARGE SCALE GENOMIC DNA]</scope>
</reference>
<reference evidence="11" key="2">
    <citation type="submission" date="2020-01" db="EMBL/GenBank/DDBJ databases">
        <authorList>
            <person name="Korhonen P.K.K."/>
            <person name="Guangxu M.G."/>
            <person name="Wang T.W."/>
            <person name="Stroehlein A.J.S."/>
            <person name="Young N.D."/>
            <person name="Ang C.-S.A."/>
            <person name="Fernando D.W.F."/>
            <person name="Lu H.L."/>
            <person name="Taylor S.T."/>
            <person name="Ehtesham M.E.M."/>
            <person name="Najaraj S.H.N."/>
            <person name="Harsha G.H.G."/>
            <person name="Madugundu A.M."/>
            <person name="Renuse S.R."/>
            <person name="Holt D.H."/>
            <person name="Pandey A.P."/>
            <person name="Papenfuss A.P."/>
            <person name="Gasser R.B.G."/>
            <person name="Fischer K.F."/>
        </authorList>
    </citation>
    <scope>NUCLEOTIDE SEQUENCE</scope>
    <source>
        <strain evidence="11">SSS_KF_BRIS2020</strain>
    </source>
</reference>
<organism evidence="11">
    <name type="scientific">Sarcoptes scabiei</name>
    <name type="common">Itch mite</name>
    <name type="synonym">Acarus scabiei</name>
    <dbReference type="NCBI Taxonomy" id="52283"/>
    <lineage>
        <taxon>Eukaryota</taxon>
        <taxon>Metazoa</taxon>
        <taxon>Ecdysozoa</taxon>
        <taxon>Arthropoda</taxon>
        <taxon>Chelicerata</taxon>
        <taxon>Arachnida</taxon>
        <taxon>Acari</taxon>
        <taxon>Acariformes</taxon>
        <taxon>Sarcoptiformes</taxon>
        <taxon>Astigmata</taxon>
        <taxon>Psoroptidia</taxon>
        <taxon>Sarcoptoidea</taxon>
        <taxon>Sarcoptidae</taxon>
        <taxon>Sarcoptinae</taxon>
        <taxon>Sarcoptes</taxon>
    </lineage>
</organism>
<dbReference type="CDD" id="cd08939">
    <property type="entry name" value="KDSR-like_SDR_c"/>
    <property type="match status" value="1"/>
</dbReference>
<accession>A0A834R382</accession>
<keyword evidence="10" id="KW-0472">Membrane</keyword>
<dbReference type="FunFam" id="3.40.50.720:FF:000468">
    <property type="entry name" value="Short-chain dehydrogenase, putative"/>
    <property type="match status" value="1"/>
</dbReference>
<evidence type="ECO:0000256" key="9">
    <source>
        <dbReference type="ARBA" id="ARBA00026112"/>
    </source>
</evidence>
<evidence type="ECO:0000313" key="11">
    <source>
        <dbReference type="EMBL" id="KAF7487911.1"/>
    </source>
</evidence>
<dbReference type="AlphaFoldDB" id="A0A834R382"/>
<evidence type="ECO:0000256" key="10">
    <source>
        <dbReference type="SAM" id="Phobius"/>
    </source>
</evidence>
<evidence type="ECO:0000256" key="2">
    <source>
        <dbReference type="ARBA" id="ARBA00004760"/>
    </source>
</evidence>
<gene>
    <name evidence="11" type="primary">SSS_644g</name>
    <name evidence="11" type="ORF">SSS_644</name>
</gene>
<dbReference type="EMBL" id="WVUK01000066">
    <property type="protein sequence ID" value="KAF7487911.1"/>
    <property type="molecule type" value="Genomic_DNA"/>
</dbReference>